<evidence type="ECO:0000256" key="1">
    <source>
        <dbReference type="SAM" id="SignalP"/>
    </source>
</evidence>
<dbReference type="EMBL" id="CM002294">
    <property type="protein sequence ID" value="ESW15274.1"/>
    <property type="molecule type" value="Genomic_DNA"/>
</dbReference>
<evidence type="ECO:0000313" key="2">
    <source>
        <dbReference type="EMBL" id="ESW15274.1"/>
    </source>
</evidence>
<sequence length="93" mass="10361">MANKFFALLLVVCLVAAASVDAQLDLRTQCFNSCVAEDCGENPSLWCKFICNFRCASTEMENEVHGIWAEAPESSWAEAPQLSRKVQAQFEKL</sequence>
<name>V7BBS8_PHAVU</name>
<dbReference type="OMA" id="RCASTEM"/>
<proteinExistence type="predicted"/>
<organism evidence="2 3">
    <name type="scientific">Phaseolus vulgaris</name>
    <name type="common">Kidney bean</name>
    <name type="synonym">French bean</name>
    <dbReference type="NCBI Taxonomy" id="3885"/>
    <lineage>
        <taxon>Eukaryota</taxon>
        <taxon>Viridiplantae</taxon>
        <taxon>Streptophyta</taxon>
        <taxon>Embryophyta</taxon>
        <taxon>Tracheophyta</taxon>
        <taxon>Spermatophyta</taxon>
        <taxon>Magnoliopsida</taxon>
        <taxon>eudicotyledons</taxon>
        <taxon>Gunneridae</taxon>
        <taxon>Pentapetalae</taxon>
        <taxon>rosids</taxon>
        <taxon>fabids</taxon>
        <taxon>Fabales</taxon>
        <taxon>Fabaceae</taxon>
        <taxon>Papilionoideae</taxon>
        <taxon>50 kb inversion clade</taxon>
        <taxon>NPAAA clade</taxon>
        <taxon>indigoferoid/millettioid clade</taxon>
        <taxon>Phaseoleae</taxon>
        <taxon>Phaseolus</taxon>
    </lineage>
</organism>
<evidence type="ECO:0000313" key="3">
    <source>
        <dbReference type="Proteomes" id="UP000000226"/>
    </source>
</evidence>
<gene>
    <name evidence="2" type="ORF">PHAVU_007G059200g</name>
</gene>
<accession>V7BBS8</accession>
<dbReference type="Proteomes" id="UP000000226">
    <property type="component" value="Chromosome 7"/>
</dbReference>
<dbReference type="Gramene" id="ESW15274">
    <property type="protein sequence ID" value="ESW15274"/>
    <property type="gene ID" value="PHAVU_007G059200g"/>
</dbReference>
<keyword evidence="1" id="KW-0732">Signal</keyword>
<feature type="chain" id="PRO_5004754378" evidence="1">
    <location>
        <begin position="23"/>
        <end position="93"/>
    </location>
</feature>
<protein>
    <submittedName>
        <fullName evidence="2">Uncharacterized protein</fullName>
    </submittedName>
</protein>
<dbReference type="AlphaFoldDB" id="V7BBS8"/>
<feature type="signal peptide" evidence="1">
    <location>
        <begin position="1"/>
        <end position="22"/>
    </location>
</feature>
<keyword evidence="3" id="KW-1185">Reference proteome</keyword>
<reference evidence="3" key="1">
    <citation type="journal article" date="2014" name="Nat. Genet.">
        <title>A reference genome for common bean and genome-wide analysis of dual domestications.</title>
        <authorList>
            <person name="Schmutz J."/>
            <person name="McClean P.E."/>
            <person name="Mamidi S."/>
            <person name="Wu G.A."/>
            <person name="Cannon S.B."/>
            <person name="Grimwood J."/>
            <person name="Jenkins J."/>
            <person name="Shu S."/>
            <person name="Song Q."/>
            <person name="Chavarro C."/>
            <person name="Torres-Torres M."/>
            <person name="Geffroy V."/>
            <person name="Moghaddam S.M."/>
            <person name="Gao D."/>
            <person name="Abernathy B."/>
            <person name="Barry K."/>
            <person name="Blair M."/>
            <person name="Brick M.A."/>
            <person name="Chovatia M."/>
            <person name="Gepts P."/>
            <person name="Goodstein D.M."/>
            <person name="Gonzales M."/>
            <person name="Hellsten U."/>
            <person name="Hyten D.L."/>
            <person name="Jia G."/>
            <person name="Kelly J.D."/>
            <person name="Kudrna D."/>
            <person name="Lee R."/>
            <person name="Richard M.M."/>
            <person name="Miklas P.N."/>
            <person name="Osorno J.M."/>
            <person name="Rodrigues J."/>
            <person name="Thareau V."/>
            <person name="Urrea C.A."/>
            <person name="Wang M."/>
            <person name="Yu Y."/>
            <person name="Zhang M."/>
            <person name="Wing R.A."/>
            <person name="Cregan P.B."/>
            <person name="Rokhsar D.S."/>
            <person name="Jackson S.A."/>
        </authorList>
    </citation>
    <scope>NUCLEOTIDE SEQUENCE [LARGE SCALE GENOMIC DNA]</scope>
    <source>
        <strain evidence="3">cv. G19833</strain>
    </source>
</reference>